<feature type="coiled-coil region" evidence="1">
    <location>
        <begin position="762"/>
        <end position="801"/>
    </location>
</feature>
<dbReference type="AlphaFoldDB" id="A0AAJ4XCT5"/>
<gene>
    <name evidence="4" type="ORF">SAMEA4412673_02610</name>
</gene>
<accession>A0AAJ4XCT5</accession>
<keyword evidence="1" id="KW-0175">Coiled coil</keyword>
<feature type="coiled-coil region" evidence="1">
    <location>
        <begin position="941"/>
        <end position="1011"/>
    </location>
</feature>
<protein>
    <submittedName>
        <fullName evidence="4">Uncharacterized protein</fullName>
    </submittedName>
</protein>
<feature type="transmembrane region" description="Helical" evidence="3">
    <location>
        <begin position="1045"/>
        <end position="1066"/>
    </location>
</feature>
<keyword evidence="3" id="KW-0472">Membrane</keyword>
<feature type="transmembrane region" description="Helical" evidence="3">
    <location>
        <begin position="465"/>
        <end position="486"/>
    </location>
</feature>
<organism evidence="4 5">
    <name type="scientific">Sphingobacterium mizutaii</name>
    <dbReference type="NCBI Taxonomy" id="1010"/>
    <lineage>
        <taxon>Bacteria</taxon>
        <taxon>Pseudomonadati</taxon>
        <taxon>Bacteroidota</taxon>
        <taxon>Sphingobacteriia</taxon>
        <taxon>Sphingobacteriales</taxon>
        <taxon>Sphingobacteriaceae</taxon>
        <taxon>Sphingobacterium</taxon>
    </lineage>
</organism>
<dbReference type="KEGG" id="smiz:4412673_02610"/>
<name>A0AAJ4XCT5_9SPHI</name>
<evidence type="ECO:0000256" key="1">
    <source>
        <dbReference type="SAM" id="Coils"/>
    </source>
</evidence>
<reference evidence="4 5" key="1">
    <citation type="submission" date="2017-06" db="EMBL/GenBank/DDBJ databases">
        <authorList>
            <consortium name="Pathogen Informatics"/>
        </authorList>
    </citation>
    <scope>NUCLEOTIDE SEQUENCE [LARGE SCALE GENOMIC DNA]</scope>
    <source>
        <strain evidence="4 5">NCTC12149</strain>
    </source>
</reference>
<feature type="coiled-coil region" evidence="1">
    <location>
        <begin position="567"/>
        <end position="594"/>
    </location>
</feature>
<sequence>MASGEEYKVPFSVDVTPVVSEFNRITDSAKEVQKESAKTKDAISEMNKEIVSGAEKTNKALSEQAQNTVALKKVAEERAKAERVMVQVFDEVSKKQSEGIKLNDQAAKAVKAYSENLSYFKDALKTATDPTQIQILSKSMERLRDNIISAYDRSAKAITPMNKKLEEAGNLTDKLSDSIMGSFSTEELDKLSNDLNNASGEMEQLGALIDFIASKMETMDKDSDLFKSLTTDIEEANKMLGRTSEEFDIASLSSDQLIDRLKYLKDALQVETNPQEIVSLNKEIENTEGQLKRIKNAGKDGFDELGNKLIPAAEEKVKTLGSELEGVIQQLARMKSEGLGDTQDYDDLMNKATQLKQSIKGVNDELKRTASETPTLDSLIESGTLIASAFNIAQGAAALFGSENENLEKTIARLTAGISILQGLQQIQIELKNKESVANKVLTASQALYTTVVGTSTGALKVFRIALASTGVGLIILAIGALIANWDKLTESVKMSGPEAEKWGQKIDKLKAILFGVGNAVLQYLIGPIKMLYTLFTDGAEAAVNSYIDSMNVIKNYNAGFISEIQNQNDAAHKKKLEAQKISLEQEIELKKAAGKKTVELERALHSTNLALTKAGSDEQKEVMHEFQVWQAKANKDAADERKKAAEKTAKDSEEAARKKEEEYNRIRDFNNKLKDLEFERSESSIRQMKDGAEKEAEQEELRYKKELENLKRDLEGFKGSEEEKAKLILSQNALKEELKEEHISKLWAIDVEYFDKMVEAQKEADKTILKLNGENQKLELEELDEKYSNLSKKYKEAYGSERDFTEEKMKEIAEIKLKYGLQELKDREDIETARISLVKINGKTEEEEEKIREAMKYQVMLDAAEERLDLLKSVGGKENKVAIAQTEALIAELNLKIGKSTTKKKTNVFQLLGLDIEDVEARQIVETFKNVFDQITEAWIDSINQRIDAKQKEIDSLNNQISDVESALNKELELQENGYANNVEAKRQELEQLKIQRENEILEKEALLKRQAEIQKVQLIADSVAQTSSMITASANIFKAFSSIPFVGVPLAIAAIGAMWGGFIASKAMAMKSISDAPKFRHGGKFVLDGPSHEQGGLGVYNEKTGKRVAEVEGNEGFFAINRESTKKYMPFLEAINNDDLSKVGNLMDDLIQDTGVVLPDHDKTAKVIVLSKINKDREETYKDALLTFLESEDLKDIARTNRSLFEIERKRKIITETNDFIIIQQGNTTHKIRKNKNAV</sequence>
<evidence type="ECO:0000313" key="4">
    <source>
        <dbReference type="EMBL" id="SNV52086.1"/>
    </source>
</evidence>
<dbReference type="Proteomes" id="UP000215355">
    <property type="component" value="Chromosome 1"/>
</dbReference>
<feature type="region of interest" description="Disordered" evidence="2">
    <location>
        <begin position="635"/>
        <end position="662"/>
    </location>
</feature>
<feature type="transmembrane region" description="Helical" evidence="3">
    <location>
        <begin position="512"/>
        <end position="536"/>
    </location>
</feature>
<feature type="coiled-coil region" evidence="1">
    <location>
        <begin position="345"/>
        <end position="372"/>
    </location>
</feature>
<evidence type="ECO:0000313" key="5">
    <source>
        <dbReference type="Proteomes" id="UP000215355"/>
    </source>
</evidence>
<evidence type="ECO:0000256" key="3">
    <source>
        <dbReference type="SAM" id="Phobius"/>
    </source>
</evidence>
<keyword evidence="3" id="KW-0812">Transmembrane</keyword>
<keyword evidence="3" id="KW-1133">Transmembrane helix</keyword>
<dbReference type="EMBL" id="LT906468">
    <property type="protein sequence ID" value="SNV52086.1"/>
    <property type="molecule type" value="Genomic_DNA"/>
</dbReference>
<dbReference type="RefSeq" id="WP_093097507.1">
    <property type="nucleotide sequence ID" value="NZ_FNGK01000001.1"/>
</dbReference>
<evidence type="ECO:0000256" key="2">
    <source>
        <dbReference type="SAM" id="MobiDB-lite"/>
    </source>
</evidence>
<proteinExistence type="predicted"/>